<feature type="compositionally biased region" description="Low complexity" evidence="8">
    <location>
        <begin position="1"/>
        <end position="25"/>
    </location>
</feature>
<feature type="transmembrane region" description="Helical" evidence="9">
    <location>
        <begin position="58"/>
        <end position="81"/>
    </location>
</feature>
<evidence type="ECO:0000256" key="7">
    <source>
        <dbReference type="ARBA" id="ARBA00023136"/>
    </source>
</evidence>
<keyword evidence="7 9" id="KW-0472">Membrane</keyword>
<evidence type="ECO:0000313" key="11">
    <source>
        <dbReference type="Proteomes" id="UP001500124"/>
    </source>
</evidence>
<dbReference type="PANTHER" id="PTHR30472:SF24">
    <property type="entry name" value="FERRIC ENTEROBACTIN TRANSPORT SYSTEM PERMEASE PROTEIN FEPG"/>
    <property type="match status" value="1"/>
</dbReference>
<evidence type="ECO:0000256" key="2">
    <source>
        <dbReference type="ARBA" id="ARBA00007935"/>
    </source>
</evidence>
<evidence type="ECO:0000256" key="4">
    <source>
        <dbReference type="ARBA" id="ARBA00022475"/>
    </source>
</evidence>
<dbReference type="InterPro" id="IPR000522">
    <property type="entry name" value="ABC_transptr_permease_BtuC"/>
</dbReference>
<keyword evidence="4" id="KW-1003">Cell membrane</keyword>
<organism evidence="10 11">
    <name type="scientific">Streptomyces similanensis</name>
    <dbReference type="NCBI Taxonomy" id="1274988"/>
    <lineage>
        <taxon>Bacteria</taxon>
        <taxon>Bacillati</taxon>
        <taxon>Actinomycetota</taxon>
        <taxon>Actinomycetes</taxon>
        <taxon>Kitasatosporales</taxon>
        <taxon>Streptomycetaceae</taxon>
        <taxon>Streptomyces</taxon>
    </lineage>
</organism>
<feature type="transmembrane region" description="Helical" evidence="9">
    <location>
        <begin position="325"/>
        <end position="345"/>
    </location>
</feature>
<proteinExistence type="inferred from homology"/>
<accession>A0ABP9LQ36</accession>
<protein>
    <submittedName>
        <fullName evidence="10">Iron chelate uptake ABC transporter family permease subunit</fullName>
    </submittedName>
</protein>
<evidence type="ECO:0000256" key="5">
    <source>
        <dbReference type="ARBA" id="ARBA00022692"/>
    </source>
</evidence>
<dbReference type="PANTHER" id="PTHR30472">
    <property type="entry name" value="FERRIC ENTEROBACTIN TRANSPORT SYSTEM PERMEASE PROTEIN"/>
    <property type="match status" value="1"/>
</dbReference>
<dbReference type="InterPro" id="IPR037294">
    <property type="entry name" value="ABC_BtuC-like"/>
</dbReference>
<evidence type="ECO:0000256" key="3">
    <source>
        <dbReference type="ARBA" id="ARBA00022448"/>
    </source>
</evidence>
<dbReference type="Gene3D" id="1.10.3470.10">
    <property type="entry name" value="ABC transporter involved in vitamin B12 uptake, BtuC"/>
    <property type="match status" value="1"/>
</dbReference>
<feature type="transmembrane region" description="Helical" evidence="9">
    <location>
        <begin position="112"/>
        <end position="130"/>
    </location>
</feature>
<dbReference type="EMBL" id="BAABKC010000135">
    <property type="protein sequence ID" value="GAA5080377.1"/>
    <property type="molecule type" value="Genomic_DNA"/>
</dbReference>
<keyword evidence="3" id="KW-0813">Transport</keyword>
<dbReference type="CDD" id="cd06550">
    <property type="entry name" value="TM_ABC_iron-siderophores_like"/>
    <property type="match status" value="1"/>
</dbReference>
<gene>
    <name evidence="10" type="ORF">GCM10023336_73610</name>
</gene>
<name>A0ABP9LQ36_9ACTN</name>
<comment type="caution">
    <text evidence="10">The sequence shown here is derived from an EMBL/GenBank/DDBJ whole genome shotgun (WGS) entry which is preliminary data.</text>
</comment>
<feature type="region of interest" description="Disordered" evidence="8">
    <location>
        <begin position="1"/>
        <end position="33"/>
    </location>
</feature>
<dbReference type="Proteomes" id="UP001500124">
    <property type="component" value="Unassembled WGS sequence"/>
</dbReference>
<dbReference type="SUPFAM" id="SSF81345">
    <property type="entry name" value="ABC transporter involved in vitamin B12 uptake, BtuC"/>
    <property type="match status" value="1"/>
</dbReference>
<keyword evidence="11" id="KW-1185">Reference proteome</keyword>
<evidence type="ECO:0000256" key="9">
    <source>
        <dbReference type="SAM" id="Phobius"/>
    </source>
</evidence>
<comment type="subcellular location">
    <subcellularLocation>
        <location evidence="1">Cell membrane</location>
        <topology evidence="1">Multi-pass membrane protein</topology>
    </subcellularLocation>
</comment>
<feature type="transmembrane region" description="Helical" evidence="9">
    <location>
        <begin position="193"/>
        <end position="217"/>
    </location>
</feature>
<keyword evidence="5 9" id="KW-0812">Transmembrane</keyword>
<comment type="similarity">
    <text evidence="2">Belongs to the binding-protein-dependent transport system permease family. FecCD subfamily.</text>
</comment>
<reference evidence="11" key="1">
    <citation type="journal article" date="2019" name="Int. J. Syst. Evol. Microbiol.">
        <title>The Global Catalogue of Microorganisms (GCM) 10K type strain sequencing project: providing services to taxonomists for standard genome sequencing and annotation.</title>
        <authorList>
            <consortium name="The Broad Institute Genomics Platform"/>
            <consortium name="The Broad Institute Genome Sequencing Center for Infectious Disease"/>
            <person name="Wu L."/>
            <person name="Ma J."/>
        </authorList>
    </citation>
    <scope>NUCLEOTIDE SEQUENCE [LARGE SCALE GENOMIC DNA]</scope>
    <source>
        <strain evidence="11">JCM 18410</strain>
    </source>
</reference>
<feature type="transmembrane region" description="Helical" evidence="9">
    <location>
        <begin position="284"/>
        <end position="313"/>
    </location>
</feature>
<evidence type="ECO:0000256" key="1">
    <source>
        <dbReference type="ARBA" id="ARBA00004651"/>
    </source>
</evidence>
<dbReference type="Pfam" id="PF01032">
    <property type="entry name" value="FecCD"/>
    <property type="match status" value="1"/>
</dbReference>
<feature type="transmembrane region" description="Helical" evidence="9">
    <location>
        <begin position="357"/>
        <end position="374"/>
    </location>
</feature>
<feature type="transmembrane region" description="Helical" evidence="9">
    <location>
        <begin position="167"/>
        <end position="187"/>
    </location>
</feature>
<evidence type="ECO:0000256" key="8">
    <source>
        <dbReference type="SAM" id="MobiDB-lite"/>
    </source>
</evidence>
<sequence>MTPQTASPTSPVSPASPTSPASPGSGLRSVAPRGAVPGGRVLRLDGGRISLRWRPRTAVVCLLLTAACLVVGALGLTTGAYRVPLSGVLACLLGHGSAADSFIVTDLRLPRLVCALLAGGALGMSGAVFQSMSRNPLGSPDIVGFTSGAATGAVAQIVLFHGGPYATALAAMGGGLVTALVVGLVAAGRGPAVGHRVVLVGIGVSAMLTSLTAYLLTRASLYEAQDAQIWLIGSLNSVTWSVVAPLALALAVLVPVTVLCARALDWLELGEDTARGLGVPVGRARLVAAIAATALAAATTAAVGPITFVALAAPHLCRPLVRSPGALVVPSGAMGALLLSASDFAAGRVLPGTELPVGALTGVLGGLYLCRLLLARRRAART</sequence>
<keyword evidence="6 9" id="KW-1133">Transmembrane helix</keyword>
<evidence type="ECO:0000256" key="6">
    <source>
        <dbReference type="ARBA" id="ARBA00022989"/>
    </source>
</evidence>
<feature type="transmembrane region" description="Helical" evidence="9">
    <location>
        <begin position="238"/>
        <end position="264"/>
    </location>
</feature>
<evidence type="ECO:0000313" key="10">
    <source>
        <dbReference type="EMBL" id="GAA5080377.1"/>
    </source>
</evidence>